<organism evidence="7">
    <name type="scientific">Entomoneis paludosa</name>
    <dbReference type="NCBI Taxonomy" id="265537"/>
    <lineage>
        <taxon>Eukaryota</taxon>
        <taxon>Sar</taxon>
        <taxon>Stramenopiles</taxon>
        <taxon>Ochrophyta</taxon>
        <taxon>Bacillariophyta</taxon>
        <taxon>Bacillariophyceae</taxon>
        <taxon>Bacillariophycidae</taxon>
        <taxon>Entomoneidaceae</taxon>
        <taxon>Entomoneis</taxon>
    </lineage>
</organism>
<evidence type="ECO:0000256" key="6">
    <source>
        <dbReference type="SAM" id="MobiDB-lite"/>
    </source>
</evidence>
<evidence type="ECO:0000313" key="7">
    <source>
        <dbReference type="EMBL" id="CAD9951647.1"/>
    </source>
</evidence>
<dbReference type="Gene3D" id="3.30.70.330">
    <property type="match status" value="1"/>
</dbReference>
<sequence length="251" mass="28580">MRSDKLSQKKQKAAKVEELKRQGKEMRENYADRQSQQPTKPIFRAPAPSKPENMEDRQVRLKWSRKKMKISPSEHSLAQLMQAFGKVEEVEMLGKKGNAALVTFISGKSCAPCVEAYLESNEMRASYVGGRKETEERKKKHEEEESNNISSTTSQKDDSMGQESVKDYQLRRAAEREHLLRQMEQDEDDAKQSISEVGKESKQPAKTANQRQPPSSFPPDFPSTDEFKACKTPFEKLNLAESQILKPLLSG</sequence>
<dbReference type="PANTHER" id="PTHR44313:SF1">
    <property type="entry name" value="DNAJ HOMOLOG SUBFAMILY C MEMBER 17"/>
    <property type="match status" value="1"/>
</dbReference>
<dbReference type="GO" id="GO:0000390">
    <property type="term" value="P:spliceosomal complex disassembly"/>
    <property type="evidence" value="ECO:0007669"/>
    <property type="project" value="TreeGrafter"/>
</dbReference>
<evidence type="ECO:0000256" key="3">
    <source>
        <dbReference type="ARBA" id="ARBA00022490"/>
    </source>
</evidence>
<feature type="compositionally biased region" description="Basic and acidic residues" evidence="6">
    <location>
        <begin position="14"/>
        <end position="31"/>
    </location>
</feature>
<feature type="compositionally biased region" description="Basic and acidic residues" evidence="6">
    <location>
        <begin position="155"/>
        <end position="184"/>
    </location>
</feature>
<dbReference type="AlphaFoldDB" id="A0A7S2VD87"/>
<feature type="region of interest" description="Disordered" evidence="6">
    <location>
        <begin position="1"/>
        <end position="56"/>
    </location>
</feature>
<comment type="subcellular location">
    <subcellularLocation>
        <location evidence="2">Cytoplasm</location>
    </subcellularLocation>
    <subcellularLocation>
        <location evidence="1">Nucleus</location>
    </subcellularLocation>
</comment>
<keyword evidence="3" id="KW-0963">Cytoplasm</keyword>
<evidence type="ECO:0000256" key="1">
    <source>
        <dbReference type="ARBA" id="ARBA00004123"/>
    </source>
</evidence>
<evidence type="ECO:0000256" key="5">
    <source>
        <dbReference type="ARBA" id="ARBA00023242"/>
    </source>
</evidence>
<evidence type="ECO:0008006" key="8">
    <source>
        <dbReference type="Google" id="ProtNLM"/>
    </source>
</evidence>
<dbReference type="GO" id="GO:0005681">
    <property type="term" value="C:spliceosomal complex"/>
    <property type="evidence" value="ECO:0007669"/>
    <property type="project" value="TreeGrafter"/>
</dbReference>
<evidence type="ECO:0000256" key="2">
    <source>
        <dbReference type="ARBA" id="ARBA00004496"/>
    </source>
</evidence>
<dbReference type="GO" id="GO:0005737">
    <property type="term" value="C:cytoplasm"/>
    <property type="evidence" value="ECO:0007669"/>
    <property type="project" value="UniProtKB-SubCell"/>
</dbReference>
<keyword evidence="4" id="KW-0143">Chaperone</keyword>
<dbReference type="InterPro" id="IPR012677">
    <property type="entry name" value="Nucleotide-bd_a/b_plait_sf"/>
</dbReference>
<feature type="compositionally biased region" description="Basic and acidic residues" evidence="6">
    <location>
        <begin position="130"/>
        <end position="143"/>
    </location>
</feature>
<proteinExistence type="predicted"/>
<reference evidence="7" key="1">
    <citation type="submission" date="2021-01" db="EMBL/GenBank/DDBJ databases">
        <authorList>
            <person name="Corre E."/>
            <person name="Pelletier E."/>
            <person name="Niang G."/>
            <person name="Scheremetjew M."/>
            <person name="Finn R."/>
            <person name="Kale V."/>
            <person name="Holt S."/>
            <person name="Cochrane G."/>
            <person name="Meng A."/>
            <person name="Brown T."/>
            <person name="Cohen L."/>
        </authorList>
    </citation>
    <scope>NUCLEOTIDE SEQUENCE</scope>
    <source>
        <strain evidence="7">CCMP125</strain>
    </source>
</reference>
<keyword evidence="5" id="KW-0539">Nucleus</keyword>
<dbReference type="InterPro" id="IPR052094">
    <property type="entry name" value="Pre-mRNA-splicing_ERAD"/>
</dbReference>
<gene>
    <name evidence="7" type="ORF">APAL1065_LOCUS5598</name>
</gene>
<dbReference type="EMBL" id="HBHT01008366">
    <property type="protein sequence ID" value="CAD9951647.1"/>
    <property type="molecule type" value="Transcribed_RNA"/>
</dbReference>
<dbReference type="PANTHER" id="PTHR44313">
    <property type="entry name" value="DNAJ HOMOLOG SUBFAMILY C MEMBER 17"/>
    <property type="match status" value="1"/>
</dbReference>
<accession>A0A7S2VD87</accession>
<name>A0A7S2VD87_9STRA</name>
<protein>
    <recommendedName>
        <fullName evidence="8">RRM domain-containing protein</fullName>
    </recommendedName>
</protein>
<evidence type="ECO:0000256" key="4">
    <source>
        <dbReference type="ARBA" id="ARBA00023186"/>
    </source>
</evidence>
<feature type="region of interest" description="Disordered" evidence="6">
    <location>
        <begin position="121"/>
        <end position="229"/>
    </location>
</feature>